<dbReference type="Proteomes" id="UP000694426">
    <property type="component" value="Unplaced"/>
</dbReference>
<organism evidence="2 3">
    <name type="scientific">Anser brachyrhynchus</name>
    <name type="common">Pink-footed goose</name>
    <dbReference type="NCBI Taxonomy" id="132585"/>
    <lineage>
        <taxon>Eukaryota</taxon>
        <taxon>Metazoa</taxon>
        <taxon>Chordata</taxon>
        <taxon>Craniata</taxon>
        <taxon>Vertebrata</taxon>
        <taxon>Euteleostomi</taxon>
        <taxon>Archelosauria</taxon>
        <taxon>Archosauria</taxon>
        <taxon>Dinosauria</taxon>
        <taxon>Saurischia</taxon>
        <taxon>Theropoda</taxon>
        <taxon>Coelurosauria</taxon>
        <taxon>Aves</taxon>
        <taxon>Neognathae</taxon>
        <taxon>Galloanserae</taxon>
        <taxon>Anseriformes</taxon>
        <taxon>Anatidae</taxon>
        <taxon>Anserinae</taxon>
        <taxon>Anser</taxon>
    </lineage>
</organism>
<evidence type="ECO:0000313" key="3">
    <source>
        <dbReference type="Proteomes" id="UP000694426"/>
    </source>
</evidence>
<dbReference type="Ensembl" id="ENSABRT00000001757.1">
    <property type="protein sequence ID" value="ENSABRP00000001188.1"/>
    <property type="gene ID" value="ENSABRG00000001218.1"/>
</dbReference>
<keyword evidence="3" id="KW-1185">Reference proteome</keyword>
<sequence>MASSIFHQRKPGSLCIQHILLSLIIVPPCALSGIGSGVIHAFQRRALQVPKGNIYSFSVHEISLQPLPILHYLLFSSTAENQLGNNRPQHYPGRHLSCEDTYVARVQCFSILFAPLDRADRSALQEVDIRK</sequence>
<feature type="signal peptide" evidence="1">
    <location>
        <begin position="1"/>
        <end position="32"/>
    </location>
</feature>
<proteinExistence type="predicted"/>
<keyword evidence="1" id="KW-0732">Signal</keyword>
<evidence type="ECO:0000313" key="2">
    <source>
        <dbReference type="Ensembl" id="ENSABRP00000001188.1"/>
    </source>
</evidence>
<name>A0A8B9BA87_9AVES</name>
<protein>
    <submittedName>
        <fullName evidence="2">Uncharacterized protein</fullName>
    </submittedName>
</protein>
<accession>A0A8B9BA87</accession>
<evidence type="ECO:0000256" key="1">
    <source>
        <dbReference type="SAM" id="SignalP"/>
    </source>
</evidence>
<reference evidence="2" key="2">
    <citation type="submission" date="2025-09" db="UniProtKB">
        <authorList>
            <consortium name="Ensembl"/>
        </authorList>
    </citation>
    <scope>IDENTIFICATION</scope>
</reference>
<dbReference type="AlphaFoldDB" id="A0A8B9BA87"/>
<feature type="chain" id="PRO_5034131122" evidence="1">
    <location>
        <begin position="33"/>
        <end position="131"/>
    </location>
</feature>
<reference evidence="2" key="1">
    <citation type="submission" date="2025-08" db="UniProtKB">
        <authorList>
            <consortium name="Ensembl"/>
        </authorList>
    </citation>
    <scope>IDENTIFICATION</scope>
</reference>